<accession>A0A9W7BUK9</accession>
<feature type="region of interest" description="Disordered" evidence="1">
    <location>
        <begin position="152"/>
        <end position="171"/>
    </location>
</feature>
<dbReference type="AlphaFoldDB" id="A0A9W7BUK9"/>
<dbReference type="EMBL" id="BLQM01000502">
    <property type="protein sequence ID" value="GMH92680.1"/>
    <property type="molecule type" value="Genomic_DNA"/>
</dbReference>
<name>A0A9W7BUK9_9STRA</name>
<feature type="region of interest" description="Disordered" evidence="1">
    <location>
        <begin position="377"/>
        <end position="400"/>
    </location>
</feature>
<evidence type="ECO:0000313" key="3">
    <source>
        <dbReference type="Proteomes" id="UP001162640"/>
    </source>
</evidence>
<protein>
    <submittedName>
        <fullName evidence="2">Uncharacterized protein</fullName>
    </submittedName>
</protein>
<evidence type="ECO:0000256" key="1">
    <source>
        <dbReference type="SAM" id="MobiDB-lite"/>
    </source>
</evidence>
<feature type="compositionally biased region" description="Low complexity" evidence="1">
    <location>
        <begin position="217"/>
        <end position="238"/>
    </location>
</feature>
<dbReference type="Proteomes" id="UP001162640">
    <property type="component" value="Unassembled WGS sequence"/>
</dbReference>
<feature type="region of interest" description="Disordered" evidence="1">
    <location>
        <begin position="217"/>
        <end position="251"/>
    </location>
</feature>
<gene>
    <name evidence="2" type="ORF">TL16_g12418</name>
</gene>
<organism evidence="2 3">
    <name type="scientific">Triparma laevis f. inornata</name>
    <dbReference type="NCBI Taxonomy" id="1714386"/>
    <lineage>
        <taxon>Eukaryota</taxon>
        <taxon>Sar</taxon>
        <taxon>Stramenopiles</taxon>
        <taxon>Ochrophyta</taxon>
        <taxon>Bolidophyceae</taxon>
        <taxon>Parmales</taxon>
        <taxon>Triparmaceae</taxon>
        <taxon>Triparma</taxon>
    </lineage>
</organism>
<evidence type="ECO:0000313" key="2">
    <source>
        <dbReference type="EMBL" id="GMH92680.1"/>
    </source>
</evidence>
<sequence>MSDTPPASPNRSELSVETSSKSEPDPTTFTRALATHIDTLTQYYNTVAPEKFKLELEKKYLSVKAAVDDKNEAPNLSSNPPPSVPSIDAHELSTFIHSRVSEIVQRYFYETAQANVAGVDASPTVVNELSRLTSDLEKIYSLRPSFLSTMSFPQTTPLPTPPRIGDKYGDKKYDVDESNKILEEKVWGMLKDVKSSINTNVKSLNSNLSQTTNVSYSYASSSSSTPPNPLISSIKTPTTPNPNQPTPKDYDRCLSENVKLKVELEELKESKRVEVEKEKLKVDSLRIIVESIGGERLESGLVEKKTITVEESTSDTSSSSDVFSHPLLASQNTLLESLKIENTNLRRNLTEKDKELIEITALENQIEKMKKRLKEIKGSHGRERERVEGLEESLGRFESR</sequence>
<comment type="caution">
    <text evidence="2">The sequence shown here is derived from an EMBL/GenBank/DDBJ whole genome shotgun (WGS) entry which is preliminary data.</text>
</comment>
<proteinExistence type="predicted"/>
<reference evidence="3" key="1">
    <citation type="journal article" date="2023" name="Commun. Biol.">
        <title>Genome analysis of Parmales, the sister group of diatoms, reveals the evolutionary specialization of diatoms from phago-mixotrophs to photoautotrophs.</title>
        <authorList>
            <person name="Ban H."/>
            <person name="Sato S."/>
            <person name="Yoshikawa S."/>
            <person name="Yamada K."/>
            <person name="Nakamura Y."/>
            <person name="Ichinomiya M."/>
            <person name="Sato N."/>
            <person name="Blanc-Mathieu R."/>
            <person name="Endo H."/>
            <person name="Kuwata A."/>
            <person name="Ogata H."/>
        </authorList>
    </citation>
    <scope>NUCLEOTIDE SEQUENCE [LARGE SCALE GENOMIC DNA]</scope>
</reference>
<feature type="region of interest" description="Disordered" evidence="1">
    <location>
        <begin position="1"/>
        <end position="27"/>
    </location>
</feature>